<keyword evidence="6" id="KW-0812">Transmembrane</keyword>
<dbReference type="InterPro" id="IPR008640">
    <property type="entry name" value="Adhesin_Head_dom"/>
</dbReference>
<evidence type="ECO:0000256" key="10">
    <source>
        <dbReference type="ARBA" id="ARBA00023237"/>
    </source>
</evidence>
<dbReference type="Pfam" id="PF03895">
    <property type="entry name" value="YadA_anchor"/>
    <property type="match status" value="1"/>
</dbReference>
<gene>
    <name evidence="14" type="ORF">ABVQ20_28535</name>
</gene>
<feature type="domain" description="Trimeric autotransporter adhesin YadA-like head" evidence="12">
    <location>
        <begin position="397"/>
        <end position="423"/>
    </location>
</feature>
<evidence type="ECO:0000256" key="3">
    <source>
        <dbReference type="ARBA" id="ARBA00005848"/>
    </source>
</evidence>
<keyword evidence="15" id="KW-1185">Reference proteome</keyword>
<dbReference type="SUPFAM" id="SSF101967">
    <property type="entry name" value="Adhesin YadA, collagen-binding domain"/>
    <property type="match status" value="4"/>
</dbReference>
<feature type="domain" description="Trimeric autotransporter adhesin YadA-like head" evidence="12">
    <location>
        <begin position="425"/>
        <end position="451"/>
    </location>
</feature>
<keyword evidence="10" id="KW-0998">Cell outer membrane</keyword>
<feature type="domain" description="Trimeric autotransporter adhesin YadA-like stalk" evidence="13">
    <location>
        <begin position="306"/>
        <end position="345"/>
    </location>
</feature>
<feature type="domain" description="Trimeric autotransporter adhesin YadA-like head" evidence="12">
    <location>
        <begin position="187"/>
        <end position="213"/>
    </location>
</feature>
<feature type="domain" description="Trimeric autotransporter adhesin YadA-like C-terminal membrane anchor" evidence="11">
    <location>
        <begin position="642"/>
        <end position="699"/>
    </location>
</feature>
<evidence type="ECO:0000256" key="8">
    <source>
        <dbReference type="ARBA" id="ARBA00022927"/>
    </source>
</evidence>
<evidence type="ECO:0000256" key="4">
    <source>
        <dbReference type="ARBA" id="ARBA00022448"/>
    </source>
</evidence>
<dbReference type="Gene3D" id="3.30.1300.30">
    <property type="entry name" value="GSPII I/J protein-like"/>
    <property type="match status" value="1"/>
</dbReference>
<keyword evidence="9" id="KW-0472">Membrane</keyword>
<keyword evidence="8" id="KW-0653">Protein transport</keyword>
<dbReference type="Gene3D" id="1.20.5.2280">
    <property type="match status" value="1"/>
</dbReference>
<evidence type="ECO:0000256" key="7">
    <source>
        <dbReference type="ARBA" id="ARBA00022729"/>
    </source>
</evidence>
<evidence type="ECO:0000256" key="9">
    <source>
        <dbReference type="ARBA" id="ARBA00023136"/>
    </source>
</evidence>
<keyword evidence="4" id="KW-0813">Transport</keyword>
<dbReference type="InterPro" id="IPR045584">
    <property type="entry name" value="Pilin-like"/>
</dbReference>
<evidence type="ECO:0000313" key="15">
    <source>
        <dbReference type="Proteomes" id="UP001548832"/>
    </source>
</evidence>
<comment type="subcellular location">
    <subcellularLocation>
        <location evidence="2">Cell outer membrane</location>
    </subcellularLocation>
    <subcellularLocation>
        <location evidence="1">Cell surface</location>
    </subcellularLocation>
</comment>
<dbReference type="InterPro" id="IPR008635">
    <property type="entry name" value="Coiled_stalk_dom"/>
</dbReference>
<dbReference type="Pfam" id="PF05662">
    <property type="entry name" value="YadA_stalk"/>
    <property type="match status" value="4"/>
</dbReference>
<dbReference type="Pfam" id="PF05658">
    <property type="entry name" value="YadA_head"/>
    <property type="match status" value="5"/>
</dbReference>
<organism evidence="14 15">
    <name type="scientific">Mesorhizobium shangrilense</name>
    <dbReference type="NCBI Taxonomy" id="460060"/>
    <lineage>
        <taxon>Bacteria</taxon>
        <taxon>Pseudomonadati</taxon>
        <taxon>Pseudomonadota</taxon>
        <taxon>Alphaproteobacteria</taxon>
        <taxon>Hyphomicrobiales</taxon>
        <taxon>Phyllobacteriaceae</taxon>
        <taxon>Mesorhizobium</taxon>
    </lineage>
</organism>
<dbReference type="Proteomes" id="UP001548832">
    <property type="component" value="Unassembled WGS sequence"/>
</dbReference>
<dbReference type="InterPro" id="IPR011049">
    <property type="entry name" value="Serralysin-like_metalloprot_C"/>
</dbReference>
<dbReference type="SUPFAM" id="SSF54523">
    <property type="entry name" value="Pili subunits"/>
    <property type="match status" value="1"/>
</dbReference>
<evidence type="ECO:0000256" key="6">
    <source>
        <dbReference type="ARBA" id="ARBA00022692"/>
    </source>
</evidence>
<dbReference type="Gene3D" id="2.150.10.10">
    <property type="entry name" value="Serralysin-like metalloprotease, C-terminal"/>
    <property type="match status" value="4"/>
</dbReference>
<evidence type="ECO:0000259" key="13">
    <source>
        <dbReference type="Pfam" id="PF05662"/>
    </source>
</evidence>
<feature type="domain" description="Trimeric autotransporter adhesin YadA-like head" evidence="12">
    <location>
        <begin position="236"/>
        <end position="257"/>
    </location>
</feature>
<comment type="similarity">
    <text evidence="3">Belongs to the autotransporter-2 (AT-2) (TC 1.B.40) family.</text>
</comment>
<keyword evidence="5" id="KW-1134">Transmembrane beta strand</keyword>
<dbReference type="InterPro" id="IPR005594">
    <property type="entry name" value="YadA_C"/>
</dbReference>
<evidence type="ECO:0000259" key="12">
    <source>
        <dbReference type="Pfam" id="PF05658"/>
    </source>
</evidence>
<name>A0ABV2DLQ6_9HYPH</name>
<feature type="domain" description="Trimeric autotransporter adhesin YadA-like stalk" evidence="13">
    <location>
        <begin position="491"/>
        <end position="533"/>
    </location>
</feature>
<evidence type="ECO:0000256" key="2">
    <source>
        <dbReference type="ARBA" id="ARBA00004442"/>
    </source>
</evidence>
<evidence type="ECO:0000256" key="5">
    <source>
        <dbReference type="ARBA" id="ARBA00022452"/>
    </source>
</evidence>
<comment type="caution">
    <text evidence="14">The sequence shown here is derived from an EMBL/GenBank/DDBJ whole genome shotgun (WGS) entry which is preliminary data.</text>
</comment>
<reference evidence="14 15" key="1">
    <citation type="submission" date="2024-06" db="EMBL/GenBank/DDBJ databases">
        <authorList>
            <person name="Kim D.-U."/>
        </authorList>
    </citation>
    <scope>NUCLEOTIDE SEQUENCE [LARGE SCALE GENOMIC DNA]</scope>
    <source>
        <strain evidence="14 15">KACC15460</strain>
    </source>
</reference>
<sequence length="701" mass="68584">VDAIGTTLNTIGGSVTNLGNTINNIAGDTSTAYTDANGVGIRYARTNETGLAQTDSFAQGVGSTAVGYQATATGVSGLALGRDSQASIDGSVALGSGSVSDRALAPATGQIAAGPSNFIQYNTTDKTLLGAVSVGTSTSYRQITNVADGTQAQDAVTVRQLQGAIASVATTPTKYFHANSAAGDSLAVGAESVAIGPTTVVNGDNGVGIGNGAIVDQTAPGGTAIGQNAHVMLADGLALGTNSTAAGVQSVALGAGANSTFANSVALGAQSITTVGAQANYTAYALASPQTSAGEVSIGSAGAQRKLTNVAAGSANTDAVNVSQLRGVSQNVANLFGGSTTVNPDGSITGPTYTIQGNNYSTVYDGFTAVNNALTNISNGGGIKYFHANSTLADSTASGTDSVAIGPASVASGTNSLAAGNGSTATGQGAVALGQGAKANNANDVALGSGSVTQTAVGTPSTVINGKTYAFAGTTPIGTVSVGGAGAERTITNVAAGQINAGSTDAINGSQLYATNTAVEDLKSGLGSLTQNAVVYDTNPDGSKKNSITLQGGDVNAPVVISNVGPGVAGTDAVNVNQLNNRVDYAISTSNTYTDKVAATTLQQANNYTDQKLSQLNTDISGIRDEARQAAAIGLAAASLRYDDRPGKLSVAAGGGFWRDAGAFAFGAGYTSEDGRIRGNVSGTAAGGNVGVGAGISFTLN</sequence>
<protein>
    <submittedName>
        <fullName evidence="14">YadA-like family protein</fullName>
    </submittedName>
</protein>
<evidence type="ECO:0000259" key="11">
    <source>
        <dbReference type="Pfam" id="PF03895"/>
    </source>
</evidence>
<proteinExistence type="inferred from homology"/>
<keyword evidence="7" id="KW-0732">Signal</keyword>
<feature type="domain" description="Trimeric autotransporter adhesin YadA-like head" evidence="12">
    <location>
        <begin position="72"/>
        <end position="98"/>
    </location>
</feature>
<evidence type="ECO:0000313" key="14">
    <source>
        <dbReference type="EMBL" id="MET2830940.1"/>
    </source>
</evidence>
<dbReference type="RefSeq" id="WP_354463015.1">
    <property type="nucleotide sequence ID" value="NZ_JBEWSZ010000002.1"/>
</dbReference>
<evidence type="ECO:0000256" key="1">
    <source>
        <dbReference type="ARBA" id="ARBA00004241"/>
    </source>
</evidence>
<feature type="domain" description="Trimeric autotransporter adhesin YadA-like stalk" evidence="13">
    <location>
        <begin position="561"/>
        <end position="600"/>
    </location>
</feature>
<feature type="non-terminal residue" evidence="14">
    <location>
        <position position="1"/>
    </location>
</feature>
<dbReference type="EMBL" id="JBEWSZ010000002">
    <property type="protein sequence ID" value="MET2830940.1"/>
    <property type="molecule type" value="Genomic_DNA"/>
</dbReference>
<feature type="domain" description="Trimeric autotransporter adhesin YadA-like stalk" evidence="13">
    <location>
        <begin position="142"/>
        <end position="181"/>
    </location>
</feature>
<accession>A0ABV2DLQ6</accession>